<dbReference type="OrthoDB" id="4568218at2"/>
<feature type="compositionally biased region" description="Basic and acidic residues" evidence="1">
    <location>
        <begin position="90"/>
        <end position="112"/>
    </location>
</feature>
<evidence type="ECO:0000313" key="3">
    <source>
        <dbReference type="Proteomes" id="UP000438448"/>
    </source>
</evidence>
<dbReference type="Proteomes" id="UP000438448">
    <property type="component" value="Unassembled WGS sequence"/>
</dbReference>
<gene>
    <name evidence="2" type="ORF">NRB20_20470</name>
</gene>
<dbReference type="RefSeq" id="WP_153409696.1">
    <property type="nucleotide sequence ID" value="NZ_WEGK01000003.1"/>
</dbReference>
<evidence type="ECO:0000256" key="1">
    <source>
        <dbReference type="SAM" id="MobiDB-lite"/>
    </source>
</evidence>
<dbReference type="AlphaFoldDB" id="A0A7K0CZQ6"/>
<name>A0A7K0CZQ6_9NOCA</name>
<keyword evidence="3" id="KW-1185">Reference proteome</keyword>
<sequence>MATPPPDPSTTTAEAITAIRTLVQAQNLRQAKYQLRQLEKGIDDQTWLIITEIAHTLRFKTHDAALGKLRNLWYRNETHRALIEACVPKKDEGQHIRQPAREPRPTPDEIRPHAGTVTEAYEDNLGKSEREDPGTERKELIVDRRDYDLDAVDRGHIGLCVSCRLERYAIDRYTGQIQSGHGDDGLCSECRSLGRPGVPELPLEHTYRDSIEARMTFLAESFNTHGRALFRQEWDYASHKARPIIEAWVKSHTTPEPPPKQLLIDTKSLNGECAKCNEWRQLRDQLCVDCHPGLGGETATPAGSITPDHPKQGDGGSGKPALNDSGESGIRPADDNRGIGAERAATGQGGLPPSRASAIGPEVTGGDDHRRISEAGKATKRLVRAARRRPSGQQPQRPTRLR</sequence>
<feature type="compositionally biased region" description="Basic and acidic residues" evidence="1">
    <location>
        <begin position="124"/>
        <end position="136"/>
    </location>
</feature>
<comment type="caution">
    <text evidence="2">The sequence shown here is derived from an EMBL/GenBank/DDBJ whole genome shotgun (WGS) entry which is preliminary data.</text>
</comment>
<feature type="region of interest" description="Disordered" evidence="1">
    <location>
        <begin position="90"/>
        <end position="136"/>
    </location>
</feature>
<protein>
    <submittedName>
        <fullName evidence="2">Uncharacterized protein</fullName>
    </submittedName>
</protein>
<reference evidence="2 3" key="1">
    <citation type="submission" date="2019-10" db="EMBL/GenBank/DDBJ databases">
        <title>Nocardia macrotermitis sp. nov. and Nocardia aurantia sp. nov., isolated from the gut of fungus growing-termite Macrotermes natalensis.</title>
        <authorList>
            <person name="Benndorf R."/>
            <person name="Schwitalla J."/>
            <person name="Martin K."/>
            <person name="De Beer W."/>
            <person name="Kaster A.-K."/>
            <person name="Vollmers J."/>
            <person name="Poulsen M."/>
            <person name="Beemelmanns C."/>
        </authorList>
    </citation>
    <scope>NUCLEOTIDE SEQUENCE [LARGE SCALE GENOMIC DNA]</scope>
    <source>
        <strain evidence="2 3">RB20</strain>
    </source>
</reference>
<feature type="region of interest" description="Disordered" evidence="1">
    <location>
        <begin position="298"/>
        <end position="402"/>
    </location>
</feature>
<dbReference type="EMBL" id="WEGK01000003">
    <property type="protein sequence ID" value="MQY18963.1"/>
    <property type="molecule type" value="Genomic_DNA"/>
</dbReference>
<proteinExistence type="predicted"/>
<feature type="compositionally biased region" description="Low complexity" evidence="1">
    <location>
        <begin position="391"/>
        <end position="402"/>
    </location>
</feature>
<evidence type="ECO:0000313" key="2">
    <source>
        <dbReference type="EMBL" id="MQY18963.1"/>
    </source>
</evidence>
<feature type="compositionally biased region" description="Basic residues" evidence="1">
    <location>
        <begin position="378"/>
        <end position="390"/>
    </location>
</feature>
<organism evidence="2 3">
    <name type="scientific">Nocardia macrotermitis</name>
    <dbReference type="NCBI Taxonomy" id="2585198"/>
    <lineage>
        <taxon>Bacteria</taxon>
        <taxon>Bacillati</taxon>
        <taxon>Actinomycetota</taxon>
        <taxon>Actinomycetes</taxon>
        <taxon>Mycobacteriales</taxon>
        <taxon>Nocardiaceae</taxon>
        <taxon>Nocardia</taxon>
    </lineage>
</organism>
<accession>A0A7K0CZQ6</accession>